<dbReference type="SMART" id="SM00100">
    <property type="entry name" value="cNMP"/>
    <property type="match status" value="1"/>
</dbReference>
<evidence type="ECO:0000313" key="2">
    <source>
        <dbReference type="EMBL" id="KAJ3213936.1"/>
    </source>
</evidence>
<reference evidence="2" key="1">
    <citation type="submission" date="2020-05" db="EMBL/GenBank/DDBJ databases">
        <title>Phylogenomic resolution of chytrid fungi.</title>
        <authorList>
            <person name="Stajich J.E."/>
            <person name="Amses K."/>
            <person name="Simmons R."/>
            <person name="Seto K."/>
            <person name="Myers J."/>
            <person name="Bonds A."/>
            <person name="Quandt C.A."/>
            <person name="Barry K."/>
            <person name="Liu P."/>
            <person name="Grigoriev I."/>
            <person name="Longcore J.E."/>
            <person name="James T.Y."/>
        </authorList>
    </citation>
    <scope>NUCLEOTIDE SEQUENCE</scope>
    <source>
        <strain evidence="2">JEL0476</strain>
    </source>
</reference>
<dbReference type="PANTHER" id="PTHR23011:SF28">
    <property type="entry name" value="CYCLIC NUCLEOTIDE-BINDING DOMAIN CONTAINING PROTEIN"/>
    <property type="match status" value="1"/>
</dbReference>
<dbReference type="Gene3D" id="2.60.120.10">
    <property type="entry name" value="Jelly Rolls"/>
    <property type="match status" value="2"/>
</dbReference>
<keyword evidence="3" id="KW-1185">Reference proteome</keyword>
<proteinExistence type="predicted"/>
<accession>A0AAD5TWR9</accession>
<protein>
    <recommendedName>
        <fullName evidence="1">Cyclic nucleotide-binding domain-containing protein</fullName>
    </recommendedName>
</protein>
<evidence type="ECO:0000259" key="1">
    <source>
        <dbReference type="PROSITE" id="PS50042"/>
    </source>
</evidence>
<dbReference type="PANTHER" id="PTHR23011">
    <property type="entry name" value="CYCLIC NUCLEOTIDE-BINDING DOMAIN CONTAINING PROTEIN"/>
    <property type="match status" value="1"/>
</dbReference>
<feature type="domain" description="Cyclic nucleotide-binding" evidence="1">
    <location>
        <begin position="241"/>
        <end position="346"/>
    </location>
</feature>
<sequence length="721" mass="83838">MLPCIYTQKHYLEKDVSIYPSFTHPHKKLQNFIPTVSSLSSQEKLNLKNTNKILHAALDNKNLEKLVRETLFNTNLNKFNKYIFSKIINENNKSNKKEIPTILQSQNQTLNLSKPNDMKNSILLFKKEQFKKSDNHLLLNEVDVNFRAKRRWKLAITTVIKIAQALAFANFRTATGDNMRVENTTQFAQEGLTLVLKSFQSKSDVLTIERIKALMTDPIHFRIQSLEKTQQVEKIIANSNCISRYPQTIKAKLSQYMTFEAHKRGTLMIREGHEVLYFYFILSGQCEVFNIRDDVKWRSNILNPGDSFSDISMNGFQTKNIRTASVSCVIDCEFLRINKEDYNEIMLGHQTKLEKTHRKKILENSIAFFKEFEPMDNLNWKQLINRSYIRYFENGSLILTEGEDNEEIFFIISGSVKLMKVVTLEKNSMTNSSKRTVTAPNFSTNTQRNLISATSKVLMQQRPFTCPVEGFLKKEKDIEFKESKINISHEVLKDFKSIKKNEINSSKNLIKSSKKLLPVNCYGSVDTHIQDNKFHNTNKKKGLCMEIDNQIINDNDKKQHKIFKINELSTGKSFPELALPEEAIKAGYIVNDLECLVASSGISLDGRRSRIFDLQSKYIRNELKYKYPSYASVVATGLVKCLVIKRLDFARIASTDMVRKLQKQAEECYIPLEILQNDYKEKQCWNKYKERVVRETVLDFHKIKAQKLYEVQNQEREKKKI</sequence>
<organism evidence="2 3">
    <name type="scientific">Clydaea vesicula</name>
    <dbReference type="NCBI Taxonomy" id="447962"/>
    <lineage>
        <taxon>Eukaryota</taxon>
        <taxon>Fungi</taxon>
        <taxon>Fungi incertae sedis</taxon>
        <taxon>Chytridiomycota</taxon>
        <taxon>Chytridiomycota incertae sedis</taxon>
        <taxon>Chytridiomycetes</taxon>
        <taxon>Lobulomycetales</taxon>
        <taxon>Lobulomycetaceae</taxon>
        <taxon>Clydaea</taxon>
    </lineage>
</organism>
<comment type="caution">
    <text evidence="2">The sequence shown here is derived from an EMBL/GenBank/DDBJ whole genome shotgun (WGS) entry which is preliminary data.</text>
</comment>
<dbReference type="Pfam" id="PF00027">
    <property type="entry name" value="cNMP_binding"/>
    <property type="match status" value="1"/>
</dbReference>
<dbReference type="InterPro" id="IPR018490">
    <property type="entry name" value="cNMP-bd_dom_sf"/>
</dbReference>
<dbReference type="CDD" id="cd00038">
    <property type="entry name" value="CAP_ED"/>
    <property type="match status" value="1"/>
</dbReference>
<dbReference type="InterPro" id="IPR014710">
    <property type="entry name" value="RmlC-like_jellyroll"/>
</dbReference>
<evidence type="ECO:0000313" key="3">
    <source>
        <dbReference type="Proteomes" id="UP001211065"/>
    </source>
</evidence>
<dbReference type="Proteomes" id="UP001211065">
    <property type="component" value="Unassembled WGS sequence"/>
</dbReference>
<dbReference type="AlphaFoldDB" id="A0AAD5TWR9"/>
<dbReference type="SUPFAM" id="SSF51206">
    <property type="entry name" value="cAMP-binding domain-like"/>
    <property type="match status" value="2"/>
</dbReference>
<name>A0AAD5TWR9_9FUNG</name>
<feature type="domain" description="Cyclic nucleotide-binding" evidence="1">
    <location>
        <begin position="371"/>
        <end position="420"/>
    </location>
</feature>
<gene>
    <name evidence="2" type="ORF">HK099_007114</name>
</gene>
<dbReference type="PROSITE" id="PS50042">
    <property type="entry name" value="CNMP_BINDING_3"/>
    <property type="match status" value="2"/>
</dbReference>
<dbReference type="InterPro" id="IPR000595">
    <property type="entry name" value="cNMP-bd_dom"/>
</dbReference>
<dbReference type="EMBL" id="JADGJW010000664">
    <property type="protein sequence ID" value="KAJ3213936.1"/>
    <property type="molecule type" value="Genomic_DNA"/>
</dbReference>